<dbReference type="GO" id="GO:0005737">
    <property type="term" value="C:cytoplasm"/>
    <property type="evidence" value="ECO:0007669"/>
    <property type="project" value="InterPro"/>
</dbReference>
<dbReference type="PANTHER" id="PTHR42871">
    <property type="entry name" value="CITRATE SYNTHASE"/>
    <property type="match status" value="1"/>
</dbReference>
<dbReference type="AlphaFoldDB" id="A0A7S3IQ05"/>
<evidence type="ECO:0000256" key="6">
    <source>
        <dbReference type="PIRSR" id="PIRSR001369-1"/>
    </source>
</evidence>
<dbReference type="InterPro" id="IPR019810">
    <property type="entry name" value="Citrate_synthase_AS"/>
</dbReference>
<dbReference type="NCBIfam" id="TIGR01798">
    <property type="entry name" value="cit_synth_I"/>
    <property type="match status" value="1"/>
</dbReference>
<dbReference type="Gene3D" id="1.10.230.10">
    <property type="entry name" value="Cytochrome P450-Terp, domain 2"/>
    <property type="match status" value="1"/>
</dbReference>
<dbReference type="InterPro" id="IPR036969">
    <property type="entry name" value="Citrate_synthase_sf"/>
</dbReference>
<dbReference type="SUPFAM" id="SSF48256">
    <property type="entry name" value="Citrate synthase"/>
    <property type="match status" value="1"/>
</dbReference>
<protein>
    <recommendedName>
        <fullName evidence="5 7">Citrate synthase</fullName>
    </recommendedName>
</protein>
<evidence type="ECO:0000313" key="8">
    <source>
        <dbReference type="EMBL" id="CAE0329668.1"/>
    </source>
</evidence>
<accession>A0A7S3IQ05</accession>
<sequence length="410" mass="46369">MYAKTSLFCYDPGYTITGSCVSAIGNVTKEGNLYYRGYHVKDLVEKSSYIEVCFILLYGKKPVAEDLTEFGIRIKEEMHIHQKILDFYKGFQFDAHPMSIMVSVVAGLSSFVHSTLDVNDHLQRELSAIKLIAKMPVLAAIAFRTSAGLPIVPPQKKMGYVENFLYMMFQDPMDSEFEIPPIFVEIMEKIFILHADCEQGPSTTAVRMAGSSLANPFAAISAGIASLWGSQHGGAAEECLKMFREIKSIDNIPEFINQCKHDKAKRLWGFGHRIFKAYDPRATILKDLLIDFNQRIGVKNDSLFEIALEVERQALADDYFVSRGLYPNIDFYSGLLMRALHIPENMFNVIFAITRSIGWIANWREMMGAGPIKIFRPRQIYVGHKARDFVPIDQRDPAPGFSHGDNEDGY</sequence>
<organism evidence="8">
    <name type="scientific">Strombidium inclinatum</name>
    <dbReference type="NCBI Taxonomy" id="197538"/>
    <lineage>
        <taxon>Eukaryota</taxon>
        <taxon>Sar</taxon>
        <taxon>Alveolata</taxon>
        <taxon>Ciliophora</taxon>
        <taxon>Intramacronucleata</taxon>
        <taxon>Spirotrichea</taxon>
        <taxon>Oligotrichia</taxon>
        <taxon>Strombidiidae</taxon>
        <taxon>Strombidium</taxon>
    </lineage>
</organism>
<evidence type="ECO:0000256" key="5">
    <source>
        <dbReference type="PIRNR" id="PIRNR001369"/>
    </source>
</evidence>
<feature type="active site" evidence="6">
    <location>
        <position position="272"/>
    </location>
</feature>
<proteinExistence type="inferred from homology"/>
<comment type="pathway">
    <text evidence="1">Carbohydrate metabolism; tricarboxylic acid cycle; isocitrate from oxaloacetate: step 1/2.</text>
</comment>
<dbReference type="PIRSF" id="PIRSF001369">
    <property type="entry name" value="Citrate_synth"/>
    <property type="match status" value="1"/>
</dbReference>
<keyword evidence="3" id="KW-0816">Tricarboxylic acid cycle</keyword>
<reference evidence="8" key="1">
    <citation type="submission" date="2021-01" db="EMBL/GenBank/DDBJ databases">
        <authorList>
            <person name="Corre E."/>
            <person name="Pelletier E."/>
            <person name="Niang G."/>
            <person name="Scheremetjew M."/>
            <person name="Finn R."/>
            <person name="Kale V."/>
            <person name="Holt S."/>
            <person name="Cochrane G."/>
            <person name="Meng A."/>
            <person name="Brown T."/>
            <person name="Cohen L."/>
        </authorList>
    </citation>
    <scope>NUCLEOTIDE SEQUENCE</scope>
    <source>
        <strain evidence="8">S3</strain>
    </source>
</reference>
<dbReference type="Pfam" id="PF00285">
    <property type="entry name" value="Citrate_synt"/>
    <property type="match status" value="1"/>
</dbReference>
<keyword evidence="4 5" id="KW-0808">Transferase</keyword>
<dbReference type="InterPro" id="IPR002020">
    <property type="entry name" value="Citrate_synthase"/>
</dbReference>
<dbReference type="GO" id="GO:0046912">
    <property type="term" value="F:acyltransferase activity, acyl groups converted into alkyl on transfer"/>
    <property type="evidence" value="ECO:0007669"/>
    <property type="project" value="InterPro"/>
</dbReference>
<evidence type="ECO:0000256" key="7">
    <source>
        <dbReference type="RuleBase" id="RU000441"/>
    </source>
</evidence>
<dbReference type="InterPro" id="IPR016143">
    <property type="entry name" value="Citrate_synth-like_sm_a-sub"/>
</dbReference>
<dbReference type="InterPro" id="IPR010953">
    <property type="entry name" value="Citrate_synthase_typ-I"/>
</dbReference>
<dbReference type="EMBL" id="HBIH01025636">
    <property type="protein sequence ID" value="CAE0329668.1"/>
    <property type="molecule type" value="Transcribed_RNA"/>
</dbReference>
<name>A0A7S3IQ05_9SPIT</name>
<dbReference type="PRINTS" id="PR00143">
    <property type="entry name" value="CITRTSNTHASE"/>
</dbReference>
<dbReference type="PROSITE" id="PS00480">
    <property type="entry name" value="CITRATE_SYNTHASE"/>
    <property type="match status" value="1"/>
</dbReference>
<dbReference type="PANTHER" id="PTHR42871:SF1">
    <property type="entry name" value="CITRATE SYNTHASE"/>
    <property type="match status" value="1"/>
</dbReference>
<dbReference type="UniPathway" id="UPA00223">
    <property type="reaction ID" value="UER00717"/>
</dbReference>
<evidence type="ECO:0000256" key="3">
    <source>
        <dbReference type="ARBA" id="ARBA00022532"/>
    </source>
</evidence>
<comment type="similarity">
    <text evidence="2 5 7">Belongs to the citrate synthase family.</text>
</comment>
<dbReference type="GO" id="GO:0006099">
    <property type="term" value="P:tricarboxylic acid cycle"/>
    <property type="evidence" value="ECO:0007669"/>
    <property type="project" value="UniProtKB-UniPathway"/>
</dbReference>
<dbReference type="NCBIfam" id="NF004126">
    <property type="entry name" value="PRK05614.1"/>
    <property type="match status" value="1"/>
</dbReference>
<gene>
    <name evidence="8" type="ORF">SINC0208_LOCUS10298</name>
</gene>
<evidence type="ECO:0000256" key="1">
    <source>
        <dbReference type="ARBA" id="ARBA00004751"/>
    </source>
</evidence>
<evidence type="ECO:0000256" key="4">
    <source>
        <dbReference type="ARBA" id="ARBA00022679"/>
    </source>
</evidence>
<dbReference type="InterPro" id="IPR024176">
    <property type="entry name" value="Citrate_synthase_bac-typ"/>
</dbReference>
<dbReference type="Gene3D" id="1.10.580.10">
    <property type="entry name" value="Citrate Synthase, domain 1"/>
    <property type="match status" value="1"/>
</dbReference>
<dbReference type="InterPro" id="IPR016142">
    <property type="entry name" value="Citrate_synth-like_lrg_a-sub"/>
</dbReference>
<evidence type="ECO:0000256" key="2">
    <source>
        <dbReference type="ARBA" id="ARBA00010566"/>
    </source>
</evidence>
<feature type="active site" evidence="6">
    <location>
        <position position="330"/>
    </location>
</feature>